<reference evidence="1 2" key="1">
    <citation type="journal article" date="2016" name="Nat. Commun.">
        <title>Thousands of microbial genomes shed light on interconnected biogeochemical processes in an aquifer system.</title>
        <authorList>
            <person name="Anantharaman K."/>
            <person name="Brown C.T."/>
            <person name="Hug L.A."/>
            <person name="Sharon I."/>
            <person name="Castelle C.J."/>
            <person name="Probst A.J."/>
            <person name="Thomas B.C."/>
            <person name="Singh A."/>
            <person name="Wilkins M.J."/>
            <person name="Karaoz U."/>
            <person name="Brodie E.L."/>
            <person name="Williams K.H."/>
            <person name="Hubbard S.S."/>
            <person name="Banfield J.F."/>
        </authorList>
    </citation>
    <scope>NUCLEOTIDE SEQUENCE [LARGE SCALE GENOMIC DNA]</scope>
</reference>
<dbReference type="STRING" id="1797516.A3D26_03380"/>
<evidence type="ECO:0008006" key="3">
    <source>
        <dbReference type="Google" id="ProtNLM"/>
    </source>
</evidence>
<proteinExistence type="predicted"/>
<protein>
    <recommendedName>
        <fullName evidence="3">Baseplate protein J-like domain-containing protein</fullName>
    </recommendedName>
</protein>
<comment type="caution">
    <text evidence="1">The sequence shown here is derived from an EMBL/GenBank/DDBJ whole genome shotgun (WGS) entry which is preliminary data.</text>
</comment>
<name>A0A1G1V4L6_9BACT</name>
<dbReference type="AlphaFoldDB" id="A0A1G1V4L6"/>
<gene>
    <name evidence="1" type="ORF">A3D26_03380</name>
</gene>
<accession>A0A1G1V4L6</accession>
<dbReference type="EMBL" id="MHBZ01000037">
    <property type="protein sequence ID" value="OGY10315.1"/>
    <property type="molecule type" value="Genomic_DNA"/>
</dbReference>
<organism evidence="1 2">
    <name type="scientific">Candidatus Blackburnbacteria bacterium RIFCSPHIGHO2_02_FULL_44_20</name>
    <dbReference type="NCBI Taxonomy" id="1797516"/>
    <lineage>
        <taxon>Bacteria</taxon>
        <taxon>Candidatus Blackburniibacteriota</taxon>
    </lineage>
</organism>
<dbReference type="Proteomes" id="UP000178319">
    <property type="component" value="Unassembled WGS sequence"/>
</dbReference>
<sequence>MDLPIFKKQSEPSAEHLWSLAIGKNWVDSAIWKVEQEKVHIVAHGGPFPYQEGDIKSLVEAADGSLSNAAAKIKVEIKEPSKVVFGLPPAYLENGEIKKECVEILKKLSHELELSPAGFVVIPEAIIHFVKAQEGAPPNAILVGTSEETLEVTLIQNGKIIKTTEVGRSISVGGDIAEGLARIGEPSQYPTRILIYNHKAADLEATKHELLDTDWEKIGITFLHTPKVEVLPEDAVISSVSLAGGAEVGGATALAYTAPKTQNSSIMSVEESLGEESEVLPEEEITTQDLSNIKTVSPEELGFIEGEDIKDSAVAATPIPEPQITPTFAVHSPATTAIREPDAVNILSTFIKKAKGFGGGRKKYTLASGLILTPLSFGLFYWYAPSAHVSIFVAPKNIEETIEFKTTTSSSPDIGSKTIPAKFIEIEKSTTKQKNATGVKKIGDKAKGEVVIYRVGPAVTLPKGTVLSSGSLKFTLDKDIKIASGSAGPDTLGKNTEAAGVTAVSIGTEYNLSSSSSFKIGTFSAESTTAKNDKAFTGGNAREVPAVSGEDLESLEADAKKELEEKAAAEIKGKLSDGDLLIPDKEKLEITKKDFSDTSGQEVQTVSLNLTGKVRFLVVSREHIKDLTIAQSPLPEGFTLRAENLSIEPEAKGKNSIFKARVKASLLPQVKPEDIIEKIAGSAPQKARSILSATPGFTRAEIATKFKFPGPLGTLPHIKRKITLEIVAEQ</sequence>
<evidence type="ECO:0000313" key="2">
    <source>
        <dbReference type="Proteomes" id="UP000178319"/>
    </source>
</evidence>
<evidence type="ECO:0000313" key="1">
    <source>
        <dbReference type="EMBL" id="OGY10315.1"/>
    </source>
</evidence>